<evidence type="ECO:0000256" key="1">
    <source>
        <dbReference type="SAM" id="Phobius"/>
    </source>
</evidence>
<evidence type="ECO:0000313" key="2">
    <source>
        <dbReference type="EMBL" id="GKY89542.1"/>
    </source>
</evidence>
<keyword evidence="3" id="KW-1185">Reference proteome</keyword>
<comment type="caution">
    <text evidence="2">The sequence shown here is derived from an EMBL/GenBank/DDBJ whole genome shotgun (WGS) entry which is preliminary data.</text>
</comment>
<protein>
    <submittedName>
        <fullName evidence="2">Uncharacterized protein</fullName>
    </submittedName>
</protein>
<accession>A0ABQ5LZH1</accession>
<dbReference type="EMBL" id="BROH01000013">
    <property type="protein sequence ID" value="GKY89542.1"/>
    <property type="molecule type" value="Genomic_DNA"/>
</dbReference>
<evidence type="ECO:0000313" key="3">
    <source>
        <dbReference type="Proteomes" id="UP001144205"/>
    </source>
</evidence>
<feature type="transmembrane region" description="Helical" evidence="1">
    <location>
        <begin position="12"/>
        <end position="33"/>
    </location>
</feature>
<sequence>MPRTASSHLTLFVMLVVTLIFMPLILLYTAWVYKVLWGKVTEDDVIAENGQMY</sequence>
<keyword evidence="1" id="KW-0472">Membrane</keyword>
<gene>
    <name evidence="2" type="ORF">STA1M1_34110</name>
</gene>
<reference evidence="2" key="1">
    <citation type="journal article" date="2023" name="Int. J. Syst. Evol. Microbiol.">
        <title>Sinisalibacter aestuarii sp. nov., isolated from estuarine sediment of the Arakawa River.</title>
        <authorList>
            <person name="Arafat S.T."/>
            <person name="Hirano S."/>
            <person name="Sato A."/>
            <person name="Takeuchi K."/>
            <person name="Yasuda T."/>
            <person name="Terahara T."/>
            <person name="Hamada M."/>
            <person name="Kobayashi T."/>
        </authorList>
    </citation>
    <scope>NUCLEOTIDE SEQUENCE</scope>
    <source>
        <strain evidence="2">B-399</strain>
    </source>
</reference>
<proteinExistence type="predicted"/>
<dbReference type="Proteomes" id="UP001144205">
    <property type="component" value="Unassembled WGS sequence"/>
</dbReference>
<keyword evidence="1" id="KW-0812">Transmembrane</keyword>
<organism evidence="2 3">
    <name type="scientific">Sinisalibacter aestuarii</name>
    <dbReference type="NCBI Taxonomy" id="2949426"/>
    <lineage>
        <taxon>Bacteria</taxon>
        <taxon>Pseudomonadati</taxon>
        <taxon>Pseudomonadota</taxon>
        <taxon>Alphaproteobacteria</taxon>
        <taxon>Rhodobacterales</taxon>
        <taxon>Roseobacteraceae</taxon>
        <taxon>Sinisalibacter</taxon>
    </lineage>
</organism>
<keyword evidence="1" id="KW-1133">Transmembrane helix</keyword>
<name>A0ABQ5LZH1_9RHOB</name>